<dbReference type="AlphaFoldDB" id="A0A0U5GHV7"/>
<comment type="function">
    <text evidence="8">Component of the Mediator complex, a coactivator involved in the regulated transcription of nearly all RNA polymerase II-dependent genes. Mediator functions as a bridge to convey information from gene-specific regulatory proteins to the basal RNA polymerase II transcription machinery. Mediator is recruited to promoters by direct interactions with regulatory proteins and serves as a scaffold for the assembly of a functional preinitiation complex with RNA polymerase II and the general transcription factors.</text>
</comment>
<dbReference type="OrthoDB" id="5319830at2759"/>
<dbReference type="PANTHER" id="PTHR13114">
    <property type="entry name" value="MEDIATOR OF RNA POLYMERASE II TRANSCRIPTION SUBUNIT 17"/>
    <property type="match status" value="1"/>
</dbReference>
<dbReference type="PANTHER" id="PTHR13114:SF7">
    <property type="entry name" value="MEDIATOR OF RNA POLYMERASE II TRANSCRIPTION SUBUNIT 17"/>
    <property type="match status" value="1"/>
</dbReference>
<evidence type="ECO:0000256" key="2">
    <source>
        <dbReference type="ARBA" id="ARBA00005635"/>
    </source>
</evidence>
<gene>
    <name evidence="8" type="primary">MED17</name>
    <name evidence="10" type="ORF">ASPCAL13528</name>
</gene>
<dbReference type="STRING" id="454130.A0A0U5GHV7"/>
<dbReference type="InterPro" id="IPR019313">
    <property type="entry name" value="Mediator_Med17"/>
</dbReference>
<evidence type="ECO:0000256" key="8">
    <source>
        <dbReference type="RuleBase" id="RU364140"/>
    </source>
</evidence>
<sequence>MADSFNLPLRPVIQNRDRPDSLSRDIAQINAQWGSFRELSEASLREKIEADKNKDPWEEEDEVEKEAADLDTSERMEQLYKRRAEIIQFALQAHMEASFALDFVSLLLSKYNPRQAETSMSPFLKTAAPLGSLNSEVINPPPRPDTALKDIKSVSRGWRLQNFNSAASKLLNAGARLDTEVDAEKEYWDQVLAIKEKGWKVCRLPRDGQALGVQYGFLEGEAYYLLSGCR</sequence>
<keyword evidence="5 8" id="KW-0804">Transcription</keyword>
<feature type="region of interest" description="Disordered" evidence="9">
    <location>
        <begin position="47"/>
        <end position="70"/>
    </location>
</feature>
<protein>
    <recommendedName>
        <fullName evidence="3 8">Mediator of RNA polymerase II transcription subunit 17</fullName>
    </recommendedName>
    <alternativeName>
        <fullName evidence="7 8">Mediator complex subunit 17</fullName>
    </alternativeName>
</protein>
<dbReference type="Gene3D" id="6.10.250.2620">
    <property type="match status" value="1"/>
</dbReference>
<dbReference type="Pfam" id="PF10156">
    <property type="entry name" value="Med17"/>
    <property type="match status" value="1"/>
</dbReference>
<evidence type="ECO:0000256" key="6">
    <source>
        <dbReference type="ARBA" id="ARBA00023242"/>
    </source>
</evidence>
<evidence type="ECO:0000256" key="9">
    <source>
        <dbReference type="SAM" id="MobiDB-lite"/>
    </source>
</evidence>
<evidence type="ECO:0000256" key="4">
    <source>
        <dbReference type="ARBA" id="ARBA00023015"/>
    </source>
</evidence>
<evidence type="ECO:0000256" key="5">
    <source>
        <dbReference type="ARBA" id="ARBA00023163"/>
    </source>
</evidence>
<feature type="compositionally biased region" description="Basic and acidic residues" evidence="9">
    <location>
        <begin position="47"/>
        <end position="56"/>
    </location>
</feature>
<accession>A0A0U5GHV7</accession>
<keyword evidence="8" id="KW-0010">Activator</keyword>
<dbReference type="OMA" id="MFKHINS"/>
<keyword evidence="6 8" id="KW-0539">Nucleus</keyword>
<keyword evidence="11" id="KW-1185">Reference proteome</keyword>
<comment type="subunit">
    <text evidence="8">Component of the Mediator complex.</text>
</comment>
<dbReference type="GO" id="GO:0070847">
    <property type="term" value="C:core mediator complex"/>
    <property type="evidence" value="ECO:0007669"/>
    <property type="project" value="TreeGrafter"/>
</dbReference>
<evidence type="ECO:0000313" key="10">
    <source>
        <dbReference type="EMBL" id="CEL10408.1"/>
    </source>
</evidence>
<keyword evidence="4 8" id="KW-0805">Transcription regulation</keyword>
<evidence type="ECO:0000256" key="1">
    <source>
        <dbReference type="ARBA" id="ARBA00004123"/>
    </source>
</evidence>
<dbReference type="GO" id="GO:0003712">
    <property type="term" value="F:transcription coregulator activity"/>
    <property type="evidence" value="ECO:0007669"/>
    <property type="project" value="InterPro"/>
</dbReference>
<name>A0A0U5GHV7_ASPCI</name>
<dbReference type="GO" id="GO:0006357">
    <property type="term" value="P:regulation of transcription by RNA polymerase II"/>
    <property type="evidence" value="ECO:0007669"/>
    <property type="project" value="InterPro"/>
</dbReference>
<dbReference type="GO" id="GO:0016592">
    <property type="term" value="C:mediator complex"/>
    <property type="evidence" value="ECO:0007669"/>
    <property type="project" value="InterPro"/>
</dbReference>
<comment type="subcellular location">
    <subcellularLocation>
        <location evidence="1 8">Nucleus</location>
    </subcellularLocation>
</comment>
<dbReference type="EMBL" id="CDMC01000018">
    <property type="protein sequence ID" value="CEL10408.1"/>
    <property type="molecule type" value="Genomic_DNA"/>
</dbReference>
<reference evidence="11" key="1">
    <citation type="journal article" date="2016" name="Genome Announc.">
        <title>Draft genome sequences of fungus Aspergillus calidoustus.</title>
        <authorList>
            <person name="Horn F."/>
            <person name="Linde J."/>
            <person name="Mattern D.J."/>
            <person name="Walther G."/>
            <person name="Guthke R."/>
            <person name="Scherlach K."/>
            <person name="Martin K."/>
            <person name="Brakhage A.A."/>
            <person name="Petzke L."/>
            <person name="Valiante V."/>
        </authorList>
    </citation>
    <scope>NUCLEOTIDE SEQUENCE [LARGE SCALE GENOMIC DNA]</scope>
    <source>
        <strain evidence="11">SF006504</strain>
    </source>
</reference>
<evidence type="ECO:0000256" key="3">
    <source>
        <dbReference type="ARBA" id="ARBA00019610"/>
    </source>
</evidence>
<comment type="similarity">
    <text evidence="2 8">Belongs to the Mediator complex subunit 17 family.</text>
</comment>
<evidence type="ECO:0000256" key="7">
    <source>
        <dbReference type="ARBA" id="ARBA00032014"/>
    </source>
</evidence>
<organism evidence="10 11">
    <name type="scientific">Aspergillus calidoustus</name>
    <dbReference type="NCBI Taxonomy" id="454130"/>
    <lineage>
        <taxon>Eukaryota</taxon>
        <taxon>Fungi</taxon>
        <taxon>Dikarya</taxon>
        <taxon>Ascomycota</taxon>
        <taxon>Pezizomycotina</taxon>
        <taxon>Eurotiomycetes</taxon>
        <taxon>Eurotiomycetidae</taxon>
        <taxon>Eurotiales</taxon>
        <taxon>Aspergillaceae</taxon>
        <taxon>Aspergillus</taxon>
        <taxon>Aspergillus subgen. Nidulantes</taxon>
    </lineage>
</organism>
<evidence type="ECO:0000313" key="11">
    <source>
        <dbReference type="Proteomes" id="UP000054771"/>
    </source>
</evidence>
<dbReference type="Proteomes" id="UP000054771">
    <property type="component" value="Unassembled WGS sequence"/>
</dbReference>
<proteinExistence type="inferred from homology"/>